<dbReference type="PRINTS" id="PR00119">
    <property type="entry name" value="CATATPASE"/>
</dbReference>
<dbReference type="PANTHER" id="PTHR10000">
    <property type="entry name" value="PHOSPHOSERINE PHOSPHATASE"/>
    <property type="match status" value="1"/>
</dbReference>
<evidence type="ECO:0000313" key="2">
    <source>
        <dbReference type="Proteomes" id="UP001497392"/>
    </source>
</evidence>
<dbReference type="EMBL" id="CAXHTA020000009">
    <property type="protein sequence ID" value="CAL5223726.1"/>
    <property type="molecule type" value="Genomic_DNA"/>
</dbReference>
<keyword evidence="2" id="KW-1185">Reference proteome</keyword>
<dbReference type="InterPro" id="IPR000150">
    <property type="entry name" value="Cof"/>
</dbReference>
<proteinExistence type="predicted"/>
<dbReference type="SFLD" id="SFLDG01140">
    <property type="entry name" value="C2.B:_Phosphomannomutase_and_P"/>
    <property type="match status" value="1"/>
</dbReference>
<dbReference type="InterPro" id="IPR036412">
    <property type="entry name" value="HAD-like_sf"/>
</dbReference>
<dbReference type="NCBIfam" id="TIGR00099">
    <property type="entry name" value="Cof-subfamily"/>
    <property type="match status" value="1"/>
</dbReference>
<comment type="caution">
    <text evidence="1">The sequence shown here is derived from an EMBL/GenBank/DDBJ whole genome shotgun (WGS) entry which is preliminary data.</text>
</comment>
<dbReference type="Gene3D" id="3.40.50.1000">
    <property type="entry name" value="HAD superfamily/HAD-like"/>
    <property type="match status" value="1"/>
</dbReference>
<dbReference type="PROSITE" id="PS01228">
    <property type="entry name" value="COF_1"/>
    <property type="match status" value="1"/>
</dbReference>
<protein>
    <submittedName>
        <fullName evidence="1">G6283 protein</fullName>
    </submittedName>
</protein>
<dbReference type="InterPro" id="IPR023214">
    <property type="entry name" value="HAD_sf"/>
</dbReference>
<dbReference type="InterPro" id="IPR006379">
    <property type="entry name" value="HAD-SF_hydro_IIB"/>
</dbReference>
<reference evidence="1 2" key="1">
    <citation type="submission" date="2024-06" db="EMBL/GenBank/DDBJ databases">
        <authorList>
            <person name="Kraege A."/>
            <person name="Thomma B."/>
        </authorList>
    </citation>
    <scope>NUCLEOTIDE SEQUENCE [LARGE SCALE GENOMIC DNA]</scope>
</reference>
<dbReference type="Pfam" id="PF08282">
    <property type="entry name" value="Hydrolase_3"/>
    <property type="match status" value="1"/>
</dbReference>
<evidence type="ECO:0000313" key="1">
    <source>
        <dbReference type="EMBL" id="CAL5223726.1"/>
    </source>
</evidence>
<dbReference type="Proteomes" id="UP001497392">
    <property type="component" value="Unassembled WGS sequence"/>
</dbReference>
<accession>A0ABP1FV06</accession>
<name>A0ABP1FV06_9CHLO</name>
<gene>
    <name evidence="1" type="primary">g6283</name>
    <name evidence="1" type="ORF">VP750_LOCUS5385</name>
</gene>
<organism evidence="1 2">
    <name type="scientific">Coccomyxa viridis</name>
    <dbReference type="NCBI Taxonomy" id="1274662"/>
    <lineage>
        <taxon>Eukaryota</taxon>
        <taxon>Viridiplantae</taxon>
        <taxon>Chlorophyta</taxon>
        <taxon>core chlorophytes</taxon>
        <taxon>Trebouxiophyceae</taxon>
        <taxon>Trebouxiophyceae incertae sedis</taxon>
        <taxon>Coccomyxaceae</taxon>
        <taxon>Coccomyxa</taxon>
    </lineage>
</organism>
<dbReference type="Gene3D" id="3.30.1240.10">
    <property type="match status" value="1"/>
</dbReference>
<dbReference type="SUPFAM" id="SSF56784">
    <property type="entry name" value="HAD-like"/>
    <property type="match status" value="1"/>
</dbReference>
<dbReference type="SFLD" id="SFLDS00003">
    <property type="entry name" value="Haloacid_Dehalogenase"/>
    <property type="match status" value="1"/>
</dbReference>
<sequence>MCSDERSRIKLIATDVDGTLLNSKQELTPAVEQAIKKAADLGVPLVVATGKAPGCAWTADVLPRLGPPGPGVFMQGNLVFNAKQELIYRRDLERSVVETAIDFAAEHGVTLVAYSVSRIVTEKTDEHSDRLLFYGEPTPESIGPLRGFLDDGGTFQKMILMTTEEQLKGIRPLVLAALQDSATLTTALPGMLEVLPPGASKGSGVTRLLQELNVEPQNLMALGDGENDVEMLQLAGLGIAVANAGAPAKAAADVVLEETNDQDAVARAIEQFVLSQA</sequence>
<dbReference type="NCBIfam" id="TIGR01484">
    <property type="entry name" value="HAD-SF-IIB"/>
    <property type="match status" value="1"/>
</dbReference>
<dbReference type="PANTHER" id="PTHR10000:SF8">
    <property type="entry name" value="HAD SUPERFAMILY HYDROLASE-LIKE, TYPE 3"/>
    <property type="match status" value="1"/>
</dbReference>